<evidence type="ECO:0000313" key="2">
    <source>
        <dbReference type="EMBL" id="CAE6946859.1"/>
    </source>
</evidence>
<dbReference type="Gene3D" id="3.40.50.620">
    <property type="entry name" value="HUPs"/>
    <property type="match status" value="1"/>
</dbReference>
<sequence length="61" mass="6391">MYQQTLVAVDGSETSARARDAASKLARDAGVELQPVFVEHVPVGKHVASCALTAALIKEPS</sequence>
<proteinExistence type="predicted"/>
<dbReference type="InterPro" id="IPR014729">
    <property type="entry name" value="Rossmann-like_a/b/a_fold"/>
</dbReference>
<dbReference type="EMBL" id="CAJNAS010000021">
    <property type="protein sequence ID" value="CAE6946859.1"/>
    <property type="molecule type" value="Genomic_DNA"/>
</dbReference>
<accession>A0A9N8R0X9</accession>
<evidence type="ECO:0000259" key="1">
    <source>
        <dbReference type="Pfam" id="PF00582"/>
    </source>
</evidence>
<feature type="domain" description="UspA" evidence="1">
    <location>
        <begin position="1"/>
        <end position="38"/>
    </location>
</feature>
<protein>
    <recommendedName>
        <fullName evidence="1">UspA domain-containing protein</fullName>
    </recommendedName>
</protein>
<dbReference type="InterPro" id="IPR006016">
    <property type="entry name" value="UspA"/>
</dbReference>
<comment type="caution">
    <text evidence="2">The sequence shown here is derived from an EMBL/GenBank/DDBJ whole genome shotgun (WGS) entry which is preliminary data.</text>
</comment>
<dbReference type="Proteomes" id="UP000675121">
    <property type="component" value="Unassembled WGS sequence"/>
</dbReference>
<keyword evidence="3" id="KW-1185">Reference proteome</keyword>
<dbReference type="RefSeq" id="WP_201079779.1">
    <property type="nucleotide sequence ID" value="NZ_CAJNAS010000021.1"/>
</dbReference>
<organism evidence="2 3">
    <name type="scientific">Paraburkholderia domus</name>
    <dbReference type="NCBI Taxonomy" id="2793075"/>
    <lineage>
        <taxon>Bacteria</taxon>
        <taxon>Pseudomonadati</taxon>
        <taxon>Pseudomonadota</taxon>
        <taxon>Betaproteobacteria</taxon>
        <taxon>Burkholderiales</taxon>
        <taxon>Burkholderiaceae</taxon>
        <taxon>Paraburkholderia</taxon>
    </lineage>
</organism>
<dbReference type="SUPFAM" id="SSF52402">
    <property type="entry name" value="Adenine nucleotide alpha hydrolases-like"/>
    <property type="match status" value="1"/>
</dbReference>
<dbReference type="AlphaFoldDB" id="A0A9N8R0X9"/>
<gene>
    <name evidence="2" type="ORF">R70211_06020</name>
</gene>
<name>A0A9N8R0X9_9BURK</name>
<dbReference type="Pfam" id="PF00582">
    <property type="entry name" value="Usp"/>
    <property type="match status" value="1"/>
</dbReference>
<evidence type="ECO:0000313" key="3">
    <source>
        <dbReference type="Proteomes" id="UP000675121"/>
    </source>
</evidence>
<reference evidence="2" key="1">
    <citation type="submission" date="2021-02" db="EMBL/GenBank/DDBJ databases">
        <authorList>
            <person name="Vanwijnsberghe S."/>
        </authorList>
    </citation>
    <scope>NUCLEOTIDE SEQUENCE</scope>
    <source>
        <strain evidence="2">R-70211</strain>
    </source>
</reference>